<dbReference type="InterPro" id="IPR051016">
    <property type="entry name" value="Diverse_Substrate_AcTransf"/>
</dbReference>
<dbReference type="Gene3D" id="3.40.630.30">
    <property type="match status" value="1"/>
</dbReference>
<accession>A0ABR9XPI8</accession>
<dbReference type="CDD" id="cd04301">
    <property type="entry name" value="NAT_SF"/>
    <property type="match status" value="1"/>
</dbReference>
<evidence type="ECO:0000256" key="1">
    <source>
        <dbReference type="ARBA" id="ARBA00022679"/>
    </source>
</evidence>
<dbReference type="Pfam" id="PF13508">
    <property type="entry name" value="Acetyltransf_7"/>
    <property type="match status" value="1"/>
</dbReference>
<keyword evidence="1" id="KW-0808">Transferase</keyword>
<name>A0ABR9XPI8_9CHLB</name>
<dbReference type="SUPFAM" id="SSF55729">
    <property type="entry name" value="Acyl-CoA N-acyltransferases (Nat)"/>
    <property type="match status" value="1"/>
</dbReference>
<proteinExistence type="predicted"/>
<dbReference type="EMBL" id="JADGII010000002">
    <property type="protein sequence ID" value="MBF0635943.1"/>
    <property type="molecule type" value="Genomic_DNA"/>
</dbReference>
<gene>
    <name evidence="4" type="ORF">INT08_01925</name>
</gene>
<dbReference type="InterPro" id="IPR016181">
    <property type="entry name" value="Acyl_CoA_acyltransferase"/>
</dbReference>
<feature type="domain" description="N-acetyltransferase" evidence="3">
    <location>
        <begin position="14"/>
        <end position="165"/>
    </location>
</feature>
<keyword evidence="5" id="KW-1185">Reference proteome</keyword>
<evidence type="ECO:0000313" key="4">
    <source>
        <dbReference type="EMBL" id="MBF0635943.1"/>
    </source>
</evidence>
<reference evidence="4 5" key="1">
    <citation type="journal article" date="2020" name="Microorganisms">
        <title>Simultaneous Genome Sequencing of Prosthecochloris ethylica and Desulfuromonas acetoxidans within a Syntrophic Mixture Reveals Unique Pili and Protein Interactions.</title>
        <authorList>
            <person name="Kyndt J.A."/>
            <person name="Van Beeumen J.J."/>
            <person name="Meyer T.E."/>
        </authorList>
    </citation>
    <scope>NUCLEOTIDE SEQUENCE [LARGE SCALE GENOMIC DNA]</scope>
    <source>
        <strain evidence="4 5">N3</strain>
    </source>
</reference>
<evidence type="ECO:0000259" key="3">
    <source>
        <dbReference type="PROSITE" id="PS51186"/>
    </source>
</evidence>
<organism evidence="4 5">
    <name type="scientific">Prosthecochloris ethylica</name>
    <dbReference type="NCBI Taxonomy" id="2743976"/>
    <lineage>
        <taxon>Bacteria</taxon>
        <taxon>Pseudomonadati</taxon>
        <taxon>Chlorobiota</taxon>
        <taxon>Chlorobiia</taxon>
        <taxon>Chlorobiales</taxon>
        <taxon>Chlorobiaceae</taxon>
        <taxon>Prosthecochloris</taxon>
    </lineage>
</organism>
<sequence>MSSANRKKTQPSCPIIRPATRNDIDDCISLLHHLFSQEAEFMPDRERQYRGLGMIVDRPEAGIIFVARHPSSRAVCGMVVLLNTVSTALGQRVLLLEDMVVDPASRGQGIGSQLLEAVSCYAEKHEFGRITLLTDSDNTLAHGFYEKNGFTRSGMTVFRKKIPSH</sequence>
<keyword evidence="2" id="KW-0012">Acyltransferase</keyword>
<dbReference type="RefSeq" id="WP_175187111.1">
    <property type="nucleotide sequence ID" value="NZ_JABVZQ010000004.1"/>
</dbReference>
<dbReference type="PANTHER" id="PTHR10545">
    <property type="entry name" value="DIAMINE N-ACETYLTRANSFERASE"/>
    <property type="match status" value="1"/>
</dbReference>
<protein>
    <submittedName>
        <fullName evidence="4">GNAT family N-acetyltransferase</fullName>
    </submittedName>
</protein>
<evidence type="ECO:0000313" key="5">
    <source>
        <dbReference type="Proteomes" id="UP000619838"/>
    </source>
</evidence>
<comment type="caution">
    <text evidence="4">The sequence shown here is derived from an EMBL/GenBank/DDBJ whole genome shotgun (WGS) entry which is preliminary data.</text>
</comment>
<evidence type="ECO:0000256" key="2">
    <source>
        <dbReference type="ARBA" id="ARBA00023315"/>
    </source>
</evidence>
<dbReference type="Proteomes" id="UP000619838">
    <property type="component" value="Unassembled WGS sequence"/>
</dbReference>
<dbReference type="PROSITE" id="PS51186">
    <property type="entry name" value="GNAT"/>
    <property type="match status" value="1"/>
</dbReference>
<dbReference type="PANTHER" id="PTHR10545:SF29">
    <property type="entry name" value="GH14572P-RELATED"/>
    <property type="match status" value="1"/>
</dbReference>
<dbReference type="InterPro" id="IPR000182">
    <property type="entry name" value="GNAT_dom"/>
</dbReference>